<evidence type="ECO:0000313" key="3">
    <source>
        <dbReference type="EMBL" id="QCP35088.1"/>
    </source>
</evidence>
<dbReference type="SUPFAM" id="SSF54211">
    <property type="entry name" value="Ribosomal protein S5 domain 2-like"/>
    <property type="match status" value="1"/>
</dbReference>
<dbReference type="KEGG" id="arf:AR1Y2_1634"/>
<dbReference type="InterPro" id="IPR025158">
    <property type="entry name" value="Mg_chelat-rel_C"/>
</dbReference>
<dbReference type="Gene3D" id="3.40.50.300">
    <property type="entry name" value="P-loop containing nucleotide triphosphate hydrolases"/>
    <property type="match status" value="1"/>
</dbReference>
<dbReference type="SMART" id="SM00382">
    <property type="entry name" value="AAA"/>
    <property type="match status" value="1"/>
</dbReference>
<accession>A0A4P8IBU0</accession>
<gene>
    <name evidence="3" type="ORF">AR1Y2_1634</name>
</gene>
<dbReference type="InterPro" id="IPR004482">
    <property type="entry name" value="Mg_chelat-rel"/>
</dbReference>
<proteinExistence type="inferred from homology"/>
<protein>
    <submittedName>
        <fullName evidence="3">MG(2+) CHELATASE FAMILY PROTEIN</fullName>
    </submittedName>
</protein>
<sequence length="505" mass="56264">MFCSMISGIVSGAAGVIIQVEVELRSGLPYFTMVGRLSNEAKESRHRVESALRALGCPLPPMKVTVNLSPADIRKTGTAFDLPIAAAVLAGLNYIPINKELKICILGELGLDGSVHGIRQCLPIILEGKKQGIRRFMVPYDDMETLGHVKDVELVPVKHLSDAADFFRRGKILSYEYSKKQKNLTKKAFDFSEIKGQVFLKRALEIAVTGRHNILLIGPPGCGKTMAVNCVSSIINSLTEEEYLEVQSLYQAAGIYRDAEDFCPPFRMPHSSISKGALIGGGAVPKVGEITLSHKGCLILDELSQFDSKCLEALRQPLEDRQIILNRLGRDYTMPADFFLIADMNPCPCGNSFTPEACRCSMSEKRSYYHKLSGPILDRFDLVITVRQEAKTSDAVSENSALVRARIRNSVAEEQKELLGTPYAYYSQVKAEDLKKICPLNSKCRQILREEQNKHHISMRGVHKMMRIAKTIARMENKRRIEEAHLIEALSLRNMEFLSEVAGCE</sequence>
<dbReference type="Pfam" id="PF13541">
    <property type="entry name" value="ChlI"/>
    <property type="match status" value="1"/>
</dbReference>
<dbReference type="InterPro" id="IPR003593">
    <property type="entry name" value="AAA+_ATPase"/>
</dbReference>
<dbReference type="Gene3D" id="3.30.230.10">
    <property type="match status" value="1"/>
</dbReference>
<dbReference type="InterPro" id="IPR027417">
    <property type="entry name" value="P-loop_NTPase"/>
</dbReference>
<dbReference type="NCBIfam" id="TIGR00368">
    <property type="entry name" value="YifB family Mg chelatase-like AAA ATPase"/>
    <property type="match status" value="1"/>
</dbReference>
<dbReference type="PANTHER" id="PTHR32039">
    <property type="entry name" value="MAGNESIUM-CHELATASE SUBUNIT CHLI"/>
    <property type="match status" value="1"/>
</dbReference>
<dbReference type="AlphaFoldDB" id="A0A4P8IBU0"/>
<dbReference type="SUPFAM" id="SSF52540">
    <property type="entry name" value="P-loop containing nucleoside triphosphate hydrolases"/>
    <property type="match status" value="1"/>
</dbReference>
<dbReference type="Pfam" id="PF13335">
    <property type="entry name" value="Mg_chelatase_C"/>
    <property type="match status" value="1"/>
</dbReference>
<dbReference type="InterPro" id="IPR020568">
    <property type="entry name" value="Ribosomal_Su5_D2-typ_SF"/>
</dbReference>
<keyword evidence="4" id="KW-1185">Reference proteome</keyword>
<name>A0A4P8IBU0_9FIRM</name>
<comment type="similarity">
    <text evidence="1">Belongs to the Mg-chelatase subunits D/I family. ComM subfamily.</text>
</comment>
<reference evidence="3 4" key="1">
    <citation type="submission" date="2019-05" db="EMBL/GenBank/DDBJ databases">
        <title>Complete genome sequencing of Anaerostipes rhamnosivorans.</title>
        <authorList>
            <person name="Bui T.P.N."/>
            <person name="de Vos W.M."/>
        </authorList>
    </citation>
    <scope>NUCLEOTIDE SEQUENCE [LARGE SCALE GENOMIC DNA]</scope>
    <source>
        <strain evidence="3 4">1y2</strain>
    </source>
</reference>
<organism evidence="3 4">
    <name type="scientific">Anaerostipes rhamnosivorans</name>
    <dbReference type="NCBI Taxonomy" id="1229621"/>
    <lineage>
        <taxon>Bacteria</taxon>
        <taxon>Bacillati</taxon>
        <taxon>Bacillota</taxon>
        <taxon>Clostridia</taxon>
        <taxon>Lachnospirales</taxon>
        <taxon>Lachnospiraceae</taxon>
        <taxon>Anaerostipes</taxon>
    </lineage>
</organism>
<dbReference type="RefSeq" id="WP_137328514.1">
    <property type="nucleotide sequence ID" value="NZ_CP040058.1"/>
</dbReference>
<dbReference type="OrthoDB" id="9813147at2"/>
<dbReference type="Proteomes" id="UP000298653">
    <property type="component" value="Chromosome"/>
</dbReference>
<dbReference type="EMBL" id="CP040058">
    <property type="protein sequence ID" value="QCP35088.1"/>
    <property type="molecule type" value="Genomic_DNA"/>
</dbReference>
<feature type="domain" description="AAA+ ATPase" evidence="2">
    <location>
        <begin position="210"/>
        <end position="390"/>
    </location>
</feature>
<dbReference type="InterPro" id="IPR000523">
    <property type="entry name" value="Mg_chelatse_chII-like_cat_dom"/>
</dbReference>
<evidence type="ECO:0000256" key="1">
    <source>
        <dbReference type="ARBA" id="ARBA00006354"/>
    </source>
</evidence>
<dbReference type="Pfam" id="PF01078">
    <property type="entry name" value="Mg_chelatase"/>
    <property type="match status" value="1"/>
</dbReference>
<dbReference type="GO" id="GO:0005524">
    <property type="term" value="F:ATP binding"/>
    <property type="evidence" value="ECO:0007669"/>
    <property type="project" value="InterPro"/>
</dbReference>
<dbReference type="InterPro" id="IPR045006">
    <property type="entry name" value="CHLI-like"/>
</dbReference>
<evidence type="ECO:0000313" key="4">
    <source>
        <dbReference type="Proteomes" id="UP000298653"/>
    </source>
</evidence>
<dbReference type="PANTHER" id="PTHR32039:SF7">
    <property type="entry name" value="COMPETENCE PROTEIN COMM"/>
    <property type="match status" value="1"/>
</dbReference>
<dbReference type="InterPro" id="IPR014721">
    <property type="entry name" value="Ribsml_uS5_D2-typ_fold_subgr"/>
</dbReference>
<evidence type="ECO:0000259" key="2">
    <source>
        <dbReference type="SMART" id="SM00382"/>
    </source>
</evidence>